<evidence type="ECO:0000256" key="3">
    <source>
        <dbReference type="ARBA" id="ARBA00022525"/>
    </source>
</evidence>
<dbReference type="InterPro" id="IPR050918">
    <property type="entry name" value="CNF-like_PLA2_Inhibitor"/>
</dbReference>
<dbReference type="STRING" id="8496.A0A151M3U4"/>
<dbReference type="PANTHER" id="PTHR20914:SF30">
    <property type="entry name" value="LY6_PLAUR DOMAIN CONTAINING 9"/>
    <property type="match status" value="1"/>
</dbReference>
<evidence type="ECO:0000256" key="5">
    <source>
        <dbReference type="SAM" id="SignalP"/>
    </source>
</evidence>
<accession>A0A151M3U4</accession>
<dbReference type="AlphaFoldDB" id="A0A151M3U4"/>
<dbReference type="CDD" id="cd23572">
    <property type="entry name" value="TFP_LU_ECD_PINLYP_rpt2"/>
    <property type="match status" value="2"/>
</dbReference>
<evidence type="ECO:0000256" key="2">
    <source>
        <dbReference type="ARBA" id="ARBA00006570"/>
    </source>
</evidence>
<keyword evidence="5" id="KW-0732">Signal</keyword>
<dbReference type="Pfam" id="PF00021">
    <property type="entry name" value="UPAR_LY6"/>
    <property type="match status" value="3"/>
</dbReference>
<dbReference type="GO" id="GO:0005576">
    <property type="term" value="C:extracellular region"/>
    <property type="evidence" value="ECO:0007669"/>
    <property type="project" value="UniProtKB-SubCell"/>
</dbReference>
<evidence type="ECO:0000259" key="6">
    <source>
        <dbReference type="SMART" id="SM00134"/>
    </source>
</evidence>
<keyword evidence="8" id="KW-1185">Reference proteome</keyword>
<reference evidence="7 8" key="1">
    <citation type="journal article" date="2012" name="Genome Biol.">
        <title>Sequencing three crocodilian genomes to illuminate the evolution of archosaurs and amniotes.</title>
        <authorList>
            <person name="St John J.A."/>
            <person name="Braun E.L."/>
            <person name="Isberg S.R."/>
            <person name="Miles L.G."/>
            <person name="Chong A.Y."/>
            <person name="Gongora J."/>
            <person name="Dalzell P."/>
            <person name="Moran C."/>
            <person name="Bed'hom B."/>
            <person name="Abzhanov A."/>
            <person name="Burgess S.C."/>
            <person name="Cooksey A.M."/>
            <person name="Castoe T.A."/>
            <person name="Crawford N.G."/>
            <person name="Densmore L.D."/>
            <person name="Drew J.C."/>
            <person name="Edwards S.V."/>
            <person name="Faircloth B.C."/>
            <person name="Fujita M.K."/>
            <person name="Greenwold M.J."/>
            <person name="Hoffmann F.G."/>
            <person name="Howard J.M."/>
            <person name="Iguchi T."/>
            <person name="Janes D.E."/>
            <person name="Khan S.Y."/>
            <person name="Kohno S."/>
            <person name="de Koning A.J."/>
            <person name="Lance S.L."/>
            <person name="McCarthy F.M."/>
            <person name="McCormack J.E."/>
            <person name="Merchant M.E."/>
            <person name="Peterson D.G."/>
            <person name="Pollock D.D."/>
            <person name="Pourmand N."/>
            <person name="Raney B.J."/>
            <person name="Roessler K.A."/>
            <person name="Sanford J.R."/>
            <person name="Sawyer R.H."/>
            <person name="Schmidt C.J."/>
            <person name="Triplett E.W."/>
            <person name="Tuberville T.D."/>
            <person name="Venegas-Anaya M."/>
            <person name="Howard J.T."/>
            <person name="Jarvis E.D."/>
            <person name="Guillette L.J.Jr."/>
            <person name="Glenn T.C."/>
            <person name="Green R.E."/>
            <person name="Ray D.A."/>
        </authorList>
    </citation>
    <scope>NUCLEOTIDE SEQUENCE [LARGE SCALE GENOMIC DNA]</scope>
    <source>
        <strain evidence="7">KSC_2009_1</strain>
    </source>
</reference>
<dbReference type="InterPro" id="IPR016054">
    <property type="entry name" value="LY6_UPA_recep-like"/>
</dbReference>
<dbReference type="eggNOG" id="ENOG502SRI1">
    <property type="taxonomic scope" value="Eukaryota"/>
</dbReference>
<comment type="similarity">
    <text evidence="2">Belongs to the CNF-like-inhibitor family.</text>
</comment>
<dbReference type="GO" id="GO:0004859">
    <property type="term" value="F:phospholipase inhibitor activity"/>
    <property type="evidence" value="ECO:0007669"/>
    <property type="project" value="InterPro"/>
</dbReference>
<organism evidence="7 8">
    <name type="scientific">Alligator mississippiensis</name>
    <name type="common">American alligator</name>
    <dbReference type="NCBI Taxonomy" id="8496"/>
    <lineage>
        <taxon>Eukaryota</taxon>
        <taxon>Metazoa</taxon>
        <taxon>Chordata</taxon>
        <taxon>Craniata</taxon>
        <taxon>Vertebrata</taxon>
        <taxon>Euteleostomi</taxon>
        <taxon>Archelosauria</taxon>
        <taxon>Archosauria</taxon>
        <taxon>Crocodylia</taxon>
        <taxon>Alligatoridae</taxon>
        <taxon>Alligatorinae</taxon>
        <taxon>Alligator</taxon>
    </lineage>
</organism>
<keyword evidence="7" id="KW-0593">Phospholipase A2 inhibitor</keyword>
<dbReference type="InterPro" id="IPR045860">
    <property type="entry name" value="Snake_toxin-like_sf"/>
</dbReference>
<name>A0A151M3U4_ALLMI</name>
<feature type="domain" description="UPAR/Ly6" evidence="6">
    <location>
        <begin position="331"/>
        <end position="422"/>
    </location>
</feature>
<feature type="domain" description="UPAR/Ly6" evidence="6">
    <location>
        <begin position="234"/>
        <end position="328"/>
    </location>
</feature>
<gene>
    <name evidence="7" type="primary">PINLYP-1</name>
    <name evidence="7" type="ORF">Y1Q_0003404</name>
</gene>
<keyword evidence="4" id="KW-1015">Disulfide bond</keyword>
<dbReference type="Gene3D" id="2.10.60.10">
    <property type="entry name" value="CD59"/>
    <property type="match status" value="4"/>
</dbReference>
<dbReference type="EMBL" id="AKHW03006683">
    <property type="protein sequence ID" value="KYO19182.1"/>
    <property type="molecule type" value="Genomic_DNA"/>
</dbReference>
<dbReference type="Proteomes" id="UP000050525">
    <property type="component" value="Unassembled WGS sequence"/>
</dbReference>
<dbReference type="CDD" id="cd23588">
    <property type="entry name" value="TFP_LU_ECD_PLIG"/>
    <property type="match status" value="2"/>
</dbReference>
<proteinExistence type="inferred from homology"/>
<dbReference type="Pfam" id="PF02988">
    <property type="entry name" value="PLA2_inh"/>
    <property type="match status" value="1"/>
</dbReference>
<evidence type="ECO:0000256" key="1">
    <source>
        <dbReference type="ARBA" id="ARBA00004613"/>
    </source>
</evidence>
<feature type="signal peptide" evidence="5">
    <location>
        <begin position="1"/>
        <end position="20"/>
    </location>
</feature>
<dbReference type="InterPro" id="IPR004126">
    <property type="entry name" value="PLipase_A2_inh_N"/>
</dbReference>
<comment type="caution">
    <text evidence="7">The sequence shown here is derived from an EMBL/GenBank/DDBJ whole genome shotgun (WGS) entry which is preliminary data.</text>
</comment>
<protein>
    <submittedName>
        <fullName evidence="7">Phospholipase A2 inhibitor and Ly6/PLAUR domain-containing protein</fullName>
    </submittedName>
</protein>
<evidence type="ECO:0000313" key="7">
    <source>
        <dbReference type="EMBL" id="KYO19182.1"/>
    </source>
</evidence>
<feature type="chain" id="PRO_5007584727" evidence="5">
    <location>
        <begin position="21"/>
        <end position="435"/>
    </location>
</feature>
<sequence length="435" mass="45578">MKALLALLFLLASLLTAGSGLQCEQCFAQDETCTGQMMNCSIGENTCMIIETQNLIDGVKTVSVTKTCGVSSSCNQPPTLQNFGKALSVISSIRCCMGDACKNASAPFPKKDTTPNGMSCPACYAIDSPLCPKESVNCTGPETKCLDLAQQITSASGKIQVIMKGCVTPNVCTNLQTGSRTSQGTTIDITKEQLPASIPQPENLLPHPLLAPTMKAPITLLLFLAALLATGTCLECEVCTGLTKFCKGPMERCGPGMDTCAVGTIETIMGDIRTETFSKRCMPRSACHGDLFIYNLGKAMKIRKSFICCSGSDCVRDPPILPPANDVPNGLQCPACHAIYPNICHNETVLCAGPETRCLEATSSVIEGNGDTELIMKGCTTQAVCSRLEDTGGALGGIKARSSSYECYPASTAGPGPAGLLLPALAGLLLTQLLS</sequence>
<keyword evidence="3" id="KW-0964">Secreted</keyword>
<evidence type="ECO:0000313" key="8">
    <source>
        <dbReference type="Proteomes" id="UP000050525"/>
    </source>
</evidence>
<feature type="domain" description="UPAR/Ly6" evidence="6">
    <location>
        <begin position="21"/>
        <end position="117"/>
    </location>
</feature>
<comment type="subcellular location">
    <subcellularLocation>
        <location evidence="1">Secreted</location>
    </subcellularLocation>
</comment>
<dbReference type="GO" id="GO:0030154">
    <property type="term" value="P:cell differentiation"/>
    <property type="evidence" value="ECO:0007669"/>
    <property type="project" value="UniProtKB-ARBA"/>
</dbReference>
<evidence type="ECO:0000256" key="4">
    <source>
        <dbReference type="ARBA" id="ARBA00023157"/>
    </source>
</evidence>
<dbReference type="SUPFAM" id="SSF57302">
    <property type="entry name" value="Snake toxin-like"/>
    <property type="match status" value="4"/>
</dbReference>
<dbReference type="PANTHER" id="PTHR20914">
    <property type="entry name" value="LY6/PLAUR DOMAIN-CONTAINING PROTEIN 8"/>
    <property type="match status" value="1"/>
</dbReference>
<dbReference type="SMART" id="SM00134">
    <property type="entry name" value="LU"/>
    <property type="match status" value="3"/>
</dbReference>